<dbReference type="GO" id="GO:0004674">
    <property type="term" value="F:protein serine/threonine kinase activity"/>
    <property type="evidence" value="ECO:0007669"/>
    <property type="project" value="TreeGrafter"/>
</dbReference>
<protein>
    <submittedName>
        <fullName evidence="4">Protein kinase domain-containing protein</fullName>
    </submittedName>
</protein>
<dbReference type="PANTHER" id="PTHR44167:SF24">
    <property type="entry name" value="SERINE_THREONINE-PROTEIN KINASE CHK2"/>
    <property type="match status" value="1"/>
</dbReference>
<sequence>MVSHKRKKPSLTSSQKSSVVASSLAHRKILPQSAPCRQRYNAAFQALQNAYSCKHQAVKHCQNMGAADGEAEETAAPPMHLINEDDLTQLKRNLANYRERWRTEELNEAYKQLRRIVPSMPSDKMSKIHTLRIAADYIRFLDQTCRSLDSCWTTVLICSSSSSFEVSASSTTAVEHVRANFNAWRAELAAATICQQRQQTELSTGRDPPKIEFESTATLCPFDYRCYVNEMNKEVKTSGQVDFEGSFGKVSIGFLMGENGLRCVAVKVLKNTDENNKYYEKSIGVAKKIVKCLGIKRRRHLIEMIDAGVRKHDDLLIIMELGDETFHDRLYNRTESYENDRDWMQAIENLAQPLKEFHQVAIHMDIKATNYLYVPKNGQMLLKLIDFDGAQLIDYSNKNAAITADGWVFTTQYCAPEFYGRETQISRKFDIWSLGMVIFEVFVDKLRQEHGNESLNLDDLSRFLIDIGDLYAKFKQPHVNRTLRSLAIPYLGLKDWSYNNVIEVVLQFWLKFPKTALLVTNMLHPNRQKRITAKGILDYINGLCHIRDLEQ</sequence>
<dbReference type="Proteomes" id="UP000887572">
    <property type="component" value="Unplaced"/>
</dbReference>
<dbReference type="GO" id="GO:0046983">
    <property type="term" value="F:protein dimerization activity"/>
    <property type="evidence" value="ECO:0007669"/>
    <property type="project" value="InterPro"/>
</dbReference>
<proteinExistence type="predicted"/>
<dbReference type="AlphaFoldDB" id="A0A914HX28"/>
<dbReference type="GO" id="GO:0005634">
    <property type="term" value="C:nucleus"/>
    <property type="evidence" value="ECO:0007669"/>
    <property type="project" value="TreeGrafter"/>
</dbReference>
<dbReference type="InterPro" id="IPR036638">
    <property type="entry name" value="HLH_DNA-bd_sf"/>
</dbReference>
<dbReference type="PANTHER" id="PTHR44167">
    <property type="entry name" value="OVARIAN-SPECIFIC SERINE/THREONINE-PROTEIN KINASE LOK-RELATED"/>
    <property type="match status" value="1"/>
</dbReference>
<feature type="domain" description="BHLH" evidence="2">
    <location>
        <begin position="90"/>
        <end position="141"/>
    </location>
</feature>
<dbReference type="Gene3D" id="1.10.510.10">
    <property type="entry name" value="Transferase(Phosphotransferase) domain 1"/>
    <property type="match status" value="1"/>
</dbReference>
<reference evidence="4" key="1">
    <citation type="submission" date="2022-11" db="UniProtKB">
        <authorList>
            <consortium name="WormBaseParasite"/>
        </authorList>
    </citation>
    <scope>IDENTIFICATION</scope>
</reference>
<dbReference type="SMART" id="SM00353">
    <property type="entry name" value="HLH"/>
    <property type="match status" value="1"/>
</dbReference>
<accession>A0A914HX28</accession>
<organism evidence="3 4">
    <name type="scientific">Globodera rostochiensis</name>
    <name type="common">Golden nematode worm</name>
    <name type="synonym">Heterodera rostochiensis</name>
    <dbReference type="NCBI Taxonomy" id="31243"/>
    <lineage>
        <taxon>Eukaryota</taxon>
        <taxon>Metazoa</taxon>
        <taxon>Ecdysozoa</taxon>
        <taxon>Nematoda</taxon>
        <taxon>Chromadorea</taxon>
        <taxon>Rhabditida</taxon>
        <taxon>Tylenchina</taxon>
        <taxon>Tylenchomorpha</taxon>
        <taxon>Tylenchoidea</taxon>
        <taxon>Heteroderidae</taxon>
        <taxon>Heteroderinae</taxon>
        <taxon>Globodera</taxon>
    </lineage>
</organism>
<dbReference type="Pfam" id="PF00069">
    <property type="entry name" value="Pkinase"/>
    <property type="match status" value="1"/>
</dbReference>
<feature type="domain" description="Protein kinase" evidence="1">
    <location>
        <begin position="236"/>
        <end position="548"/>
    </location>
</feature>
<dbReference type="InterPro" id="IPR011009">
    <property type="entry name" value="Kinase-like_dom_sf"/>
</dbReference>
<dbReference type="SMART" id="SM00220">
    <property type="entry name" value="S_TKc"/>
    <property type="match status" value="1"/>
</dbReference>
<dbReference type="InterPro" id="IPR011598">
    <property type="entry name" value="bHLH_dom"/>
</dbReference>
<dbReference type="WBParaSite" id="Gr19_v10_g4823.t1">
    <property type="protein sequence ID" value="Gr19_v10_g4823.t1"/>
    <property type="gene ID" value="Gr19_v10_g4823"/>
</dbReference>
<dbReference type="SUPFAM" id="SSF47459">
    <property type="entry name" value="HLH, helix-loop-helix DNA-binding domain"/>
    <property type="match status" value="1"/>
</dbReference>
<dbReference type="SUPFAM" id="SSF56112">
    <property type="entry name" value="Protein kinase-like (PK-like)"/>
    <property type="match status" value="1"/>
</dbReference>
<evidence type="ECO:0000313" key="4">
    <source>
        <dbReference type="WBParaSite" id="Gr19_v10_g4823.t1"/>
    </source>
</evidence>
<evidence type="ECO:0000259" key="2">
    <source>
        <dbReference type="PROSITE" id="PS50888"/>
    </source>
</evidence>
<dbReference type="PROSITE" id="PS50011">
    <property type="entry name" value="PROTEIN_KINASE_DOM"/>
    <property type="match status" value="1"/>
</dbReference>
<dbReference type="PROSITE" id="PS50888">
    <property type="entry name" value="BHLH"/>
    <property type="match status" value="1"/>
</dbReference>
<dbReference type="InterPro" id="IPR000719">
    <property type="entry name" value="Prot_kinase_dom"/>
</dbReference>
<dbReference type="GO" id="GO:0005524">
    <property type="term" value="F:ATP binding"/>
    <property type="evidence" value="ECO:0007669"/>
    <property type="project" value="InterPro"/>
</dbReference>
<evidence type="ECO:0000313" key="3">
    <source>
        <dbReference type="Proteomes" id="UP000887572"/>
    </source>
</evidence>
<dbReference type="Gene3D" id="3.30.200.20">
    <property type="entry name" value="Phosphorylase Kinase, domain 1"/>
    <property type="match status" value="1"/>
</dbReference>
<dbReference type="Pfam" id="PF00010">
    <property type="entry name" value="HLH"/>
    <property type="match status" value="1"/>
</dbReference>
<dbReference type="Gene3D" id="4.10.280.10">
    <property type="entry name" value="Helix-loop-helix DNA-binding domain"/>
    <property type="match status" value="1"/>
</dbReference>
<dbReference type="GO" id="GO:0044773">
    <property type="term" value="P:mitotic DNA damage checkpoint signaling"/>
    <property type="evidence" value="ECO:0007669"/>
    <property type="project" value="TreeGrafter"/>
</dbReference>
<evidence type="ECO:0000259" key="1">
    <source>
        <dbReference type="PROSITE" id="PS50011"/>
    </source>
</evidence>
<name>A0A914HX28_GLORO</name>
<dbReference type="GO" id="GO:0005737">
    <property type="term" value="C:cytoplasm"/>
    <property type="evidence" value="ECO:0007669"/>
    <property type="project" value="TreeGrafter"/>
</dbReference>
<keyword evidence="3" id="KW-1185">Reference proteome</keyword>